<dbReference type="GO" id="GO:0016791">
    <property type="term" value="F:phosphatase activity"/>
    <property type="evidence" value="ECO:0007669"/>
    <property type="project" value="TreeGrafter"/>
</dbReference>
<dbReference type="SUPFAM" id="SSF56784">
    <property type="entry name" value="HAD-like"/>
    <property type="match status" value="1"/>
</dbReference>
<dbReference type="EMBL" id="LEPB01000004">
    <property type="protein sequence ID" value="RCA11207.1"/>
    <property type="molecule type" value="Genomic_DNA"/>
</dbReference>
<proteinExistence type="predicted"/>
<dbReference type="GO" id="GO:0000287">
    <property type="term" value="F:magnesium ion binding"/>
    <property type="evidence" value="ECO:0007669"/>
    <property type="project" value="TreeGrafter"/>
</dbReference>
<reference evidence="1 2" key="1">
    <citation type="submission" date="2015-06" db="EMBL/GenBank/DDBJ databases">
        <title>The Genome Sequence of Enterococcus durans 4EA1.</title>
        <authorList>
            <consortium name="The Broad Institute Genomics Platform"/>
            <consortium name="The Broad Institute Genome Sequencing Center for Infectious Disease"/>
            <person name="Earl A.M."/>
            <person name="Van Tyne D."/>
            <person name="Lebreton F."/>
            <person name="Saavedra J.T."/>
            <person name="Gilmore M.S."/>
            <person name="Manson Mcguire A."/>
            <person name="Clock S."/>
            <person name="Crupain M."/>
            <person name="Rangan U."/>
            <person name="Young S."/>
            <person name="Abouelleil A."/>
            <person name="Cao P."/>
            <person name="Chapman S.B."/>
            <person name="Griggs A."/>
            <person name="Priest M."/>
            <person name="Shea T."/>
            <person name="Wortman J."/>
            <person name="Nusbaum C."/>
            <person name="Birren B."/>
        </authorList>
    </citation>
    <scope>NUCLEOTIDE SEQUENCE [LARGE SCALE GENOMIC DNA]</scope>
    <source>
        <strain evidence="1 2">4EA1</strain>
    </source>
</reference>
<protein>
    <recommendedName>
        <fullName evidence="3">HAD superfamily hydrolase</fullName>
    </recommendedName>
</protein>
<name>A0A367CEZ3_9ENTE</name>
<gene>
    <name evidence="1" type="ORF">EA71_01962</name>
</gene>
<dbReference type="InterPro" id="IPR000150">
    <property type="entry name" value="Cof"/>
</dbReference>
<dbReference type="PANTHER" id="PTHR10000">
    <property type="entry name" value="PHOSPHOSERINE PHOSPHATASE"/>
    <property type="match status" value="1"/>
</dbReference>
<comment type="caution">
    <text evidence="1">The sequence shown here is derived from an EMBL/GenBank/DDBJ whole genome shotgun (WGS) entry which is preliminary data.</text>
</comment>
<dbReference type="InterPro" id="IPR036412">
    <property type="entry name" value="HAD-like_sf"/>
</dbReference>
<evidence type="ECO:0008006" key="3">
    <source>
        <dbReference type="Google" id="ProtNLM"/>
    </source>
</evidence>
<dbReference type="InterPro" id="IPR023214">
    <property type="entry name" value="HAD_sf"/>
</dbReference>
<dbReference type="Gene3D" id="3.40.50.1000">
    <property type="entry name" value="HAD superfamily/HAD-like"/>
    <property type="match status" value="1"/>
</dbReference>
<dbReference type="Gene3D" id="3.30.1240.10">
    <property type="match status" value="1"/>
</dbReference>
<dbReference type="NCBIfam" id="TIGR01484">
    <property type="entry name" value="HAD-SF-IIB"/>
    <property type="match status" value="1"/>
</dbReference>
<dbReference type="RefSeq" id="WP_113846009.1">
    <property type="nucleotide sequence ID" value="NZ_LEPB01000004.1"/>
</dbReference>
<dbReference type="AlphaFoldDB" id="A0A367CEZ3"/>
<dbReference type="PANTHER" id="PTHR10000:SF8">
    <property type="entry name" value="HAD SUPERFAMILY HYDROLASE-LIKE, TYPE 3"/>
    <property type="match status" value="1"/>
</dbReference>
<dbReference type="Proteomes" id="UP000252797">
    <property type="component" value="Unassembled WGS sequence"/>
</dbReference>
<dbReference type="GO" id="GO:0005829">
    <property type="term" value="C:cytosol"/>
    <property type="evidence" value="ECO:0007669"/>
    <property type="project" value="TreeGrafter"/>
</dbReference>
<evidence type="ECO:0000313" key="1">
    <source>
        <dbReference type="EMBL" id="RCA11207.1"/>
    </source>
</evidence>
<dbReference type="InterPro" id="IPR006379">
    <property type="entry name" value="HAD-SF_hydro_IIB"/>
</dbReference>
<organism evidence="1 2">
    <name type="scientific">Enterococcus durans</name>
    <dbReference type="NCBI Taxonomy" id="53345"/>
    <lineage>
        <taxon>Bacteria</taxon>
        <taxon>Bacillati</taxon>
        <taxon>Bacillota</taxon>
        <taxon>Bacilli</taxon>
        <taxon>Lactobacillales</taxon>
        <taxon>Enterococcaceae</taxon>
        <taxon>Enterococcus</taxon>
    </lineage>
</organism>
<dbReference type="Pfam" id="PF08282">
    <property type="entry name" value="Hydrolase_3"/>
    <property type="match status" value="1"/>
</dbReference>
<dbReference type="NCBIfam" id="TIGR00099">
    <property type="entry name" value="Cof-subfamily"/>
    <property type="match status" value="1"/>
</dbReference>
<accession>A0A367CEZ3</accession>
<dbReference type="CDD" id="cd07516">
    <property type="entry name" value="HAD_Pase"/>
    <property type="match status" value="1"/>
</dbReference>
<sequence>MIMNKISAIALDLDGTTLNTDLKISSANKEAIFKAKKQGIKIILCTGRPFNGIKAIIQELELNKDAENCLVVTYNGALVQDCRDGRILYESQIPFHSFESISKFFKDTELGVHAMTIDKMYTYDKAINPYTIRESYLGNLPLQVIEETADPLQKNIVKIMVVGEQLYQYREPFFARYSEEFSLNQSESFYLEVMARGMDKARGLEFALNHYQISKSELIAFGNNDNDISMIKLAKIGIAVDNGTNQLKKNCDMITLSNDNNGVAHALHKLIN</sequence>
<dbReference type="SFLD" id="SFLDG01140">
    <property type="entry name" value="C2.B:_Phosphomannomutase_and_P"/>
    <property type="match status" value="1"/>
</dbReference>
<evidence type="ECO:0000313" key="2">
    <source>
        <dbReference type="Proteomes" id="UP000252797"/>
    </source>
</evidence>
<dbReference type="SFLD" id="SFLDS00003">
    <property type="entry name" value="Haloacid_Dehalogenase"/>
    <property type="match status" value="1"/>
</dbReference>